<proteinExistence type="predicted"/>
<dbReference type="Proteomes" id="UP000054485">
    <property type="component" value="Unassembled WGS sequence"/>
</dbReference>
<evidence type="ECO:0000313" key="3">
    <source>
        <dbReference type="EMBL" id="KIK32039.1"/>
    </source>
</evidence>
<feature type="region of interest" description="Disordered" evidence="1">
    <location>
        <begin position="289"/>
        <end position="308"/>
    </location>
</feature>
<protein>
    <submittedName>
        <fullName evidence="3">Unplaced genomic scaffold CY34scaffold_1319, whole genome shotgun sequence</fullName>
    </submittedName>
</protein>
<dbReference type="InterPro" id="IPR026791">
    <property type="entry name" value="DOCK"/>
</dbReference>
<dbReference type="Pfam" id="PF16172">
    <property type="entry name" value="DOCK_N"/>
    <property type="match status" value="1"/>
</dbReference>
<dbReference type="AlphaFoldDB" id="A0A0D0A1N3"/>
<dbReference type="GO" id="GO:0005085">
    <property type="term" value="F:guanyl-nucleotide exchange factor activity"/>
    <property type="evidence" value="ECO:0007669"/>
    <property type="project" value="InterPro"/>
</dbReference>
<keyword evidence="4" id="KW-1185">Reference proteome</keyword>
<dbReference type="GO" id="GO:0031267">
    <property type="term" value="F:small GTPase binding"/>
    <property type="evidence" value="ECO:0007669"/>
    <property type="project" value="TreeGrafter"/>
</dbReference>
<reference evidence="3 4" key="1">
    <citation type="submission" date="2014-04" db="EMBL/GenBank/DDBJ databases">
        <authorList>
            <consortium name="DOE Joint Genome Institute"/>
            <person name="Kuo A."/>
            <person name="Ruytinx J."/>
            <person name="Rineau F."/>
            <person name="Colpaert J."/>
            <person name="Kohler A."/>
            <person name="Nagy L.G."/>
            <person name="Floudas D."/>
            <person name="Copeland A."/>
            <person name="Barry K.W."/>
            <person name="Cichocki N."/>
            <person name="Veneault-Fourrey C."/>
            <person name="LaButti K."/>
            <person name="Lindquist E.A."/>
            <person name="Lipzen A."/>
            <person name="Lundell T."/>
            <person name="Morin E."/>
            <person name="Murat C."/>
            <person name="Sun H."/>
            <person name="Tunlid A."/>
            <person name="Henrissat B."/>
            <person name="Grigoriev I.V."/>
            <person name="Hibbett D.S."/>
            <person name="Martin F."/>
            <person name="Nordberg H.P."/>
            <person name="Cantor M.N."/>
            <person name="Hua S.X."/>
        </authorList>
    </citation>
    <scope>NUCLEOTIDE SEQUENCE [LARGE SCALE GENOMIC DNA]</scope>
    <source>
        <strain evidence="3 4">UH-Slu-Lm8-n1</strain>
    </source>
</reference>
<evidence type="ECO:0000259" key="2">
    <source>
        <dbReference type="Pfam" id="PF16172"/>
    </source>
</evidence>
<dbReference type="OrthoDB" id="2656248at2759"/>
<dbReference type="GO" id="GO:0005737">
    <property type="term" value="C:cytoplasm"/>
    <property type="evidence" value="ECO:0007669"/>
    <property type="project" value="TreeGrafter"/>
</dbReference>
<evidence type="ECO:0000256" key="1">
    <source>
        <dbReference type="SAM" id="MobiDB-lite"/>
    </source>
</evidence>
<sequence length="400" mass="43837">MAPYSLQFLPVPFAHQFAASDAARAADYTLLFNPICSRSRHHSHSNRNSSHARPDRCNGKGLLGNQGQTSMAGGYGSVYRGQTTTHARTTDYEPGPLPERPAPPFAGPAFHDLITQRKGVWEPLPLIIYGCAVHPLSPSKRDTRLSSHRPLSTITEGSADESGVHRDVVSLEVGDEVYALENIPQEEIKRMAYGTEVCTARLLPVTWSTSSDPTSSSSAKPVKPEELQQVFIGIFPASHIFIRDELSDAEGCLPDLVTSLTAGSSNHNGPSPLALRLLYIPRAYTVPESENMKPLPPRPSLKSGDDTASGAMQPIIDEIASALREWHSMIFQYLARRNYKLFHTVREHIKVLHLGCRQLLAQTLSAEETVCLRMDCIACLVSGNVVQDLASPVFALWVGH</sequence>
<dbReference type="HOGENOM" id="CLU_689234_0_0_1"/>
<name>A0A0D0A1N3_9AGAM</name>
<feature type="domain" description="Dedicator of cytokinesis N-terminal" evidence="2">
    <location>
        <begin position="299"/>
        <end position="388"/>
    </location>
</feature>
<dbReference type="InterPro" id="IPR032376">
    <property type="entry name" value="DOCK_N"/>
</dbReference>
<dbReference type="PANTHER" id="PTHR45653:SF10">
    <property type="entry name" value="MYOBLAST CITY, ISOFORM B"/>
    <property type="match status" value="1"/>
</dbReference>
<dbReference type="Gene3D" id="1.20.1270.350">
    <property type="entry name" value="Dedicator of cytokinesis N-terminal subdomain"/>
    <property type="match status" value="1"/>
</dbReference>
<feature type="region of interest" description="Disordered" evidence="1">
    <location>
        <begin position="140"/>
        <end position="159"/>
    </location>
</feature>
<dbReference type="InterPro" id="IPR042455">
    <property type="entry name" value="DOCK_N_sub1"/>
</dbReference>
<dbReference type="STRING" id="930992.A0A0D0A1N3"/>
<reference evidence="4" key="2">
    <citation type="submission" date="2015-01" db="EMBL/GenBank/DDBJ databases">
        <title>Evolutionary Origins and Diversification of the Mycorrhizal Mutualists.</title>
        <authorList>
            <consortium name="DOE Joint Genome Institute"/>
            <consortium name="Mycorrhizal Genomics Consortium"/>
            <person name="Kohler A."/>
            <person name="Kuo A."/>
            <person name="Nagy L.G."/>
            <person name="Floudas D."/>
            <person name="Copeland A."/>
            <person name="Barry K.W."/>
            <person name="Cichocki N."/>
            <person name="Veneault-Fourrey C."/>
            <person name="LaButti K."/>
            <person name="Lindquist E.A."/>
            <person name="Lipzen A."/>
            <person name="Lundell T."/>
            <person name="Morin E."/>
            <person name="Murat C."/>
            <person name="Riley R."/>
            <person name="Ohm R."/>
            <person name="Sun H."/>
            <person name="Tunlid A."/>
            <person name="Henrissat B."/>
            <person name="Grigoriev I.V."/>
            <person name="Hibbett D.S."/>
            <person name="Martin F."/>
        </authorList>
    </citation>
    <scope>NUCLEOTIDE SEQUENCE [LARGE SCALE GENOMIC DNA]</scope>
    <source>
        <strain evidence="4">UH-Slu-Lm8-n1</strain>
    </source>
</reference>
<dbReference type="GO" id="GO:0007264">
    <property type="term" value="P:small GTPase-mediated signal transduction"/>
    <property type="evidence" value="ECO:0007669"/>
    <property type="project" value="InterPro"/>
</dbReference>
<gene>
    <name evidence="3" type="ORF">CY34DRAFT_19344</name>
</gene>
<dbReference type="PANTHER" id="PTHR45653">
    <property type="entry name" value="DEDICATOR OF CYTOKINESIS"/>
    <property type="match status" value="1"/>
</dbReference>
<accession>A0A0D0A1N3</accession>
<evidence type="ECO:0000313" key="4">
    <source>
        <dbReference type="Proteomes" id="UP000054485"/>
    </source>
</evidence>
<dbReference type="EMBL" id="KN836450">
    <property type="protein sequence ID" value="KIK32039.1"/>
    <property type="molecule type" value="Genomic_DNA"/>
</dbReference>
<dbReference type="InParanoid" id="A0A0D0A1N3"/>
<feature type="region of interest" description="Disordered" evidence="1">
    <location>
        <begin position="39"/>
        <end position="80"/>
    </location>
</feature>
<dbReference type="GO" id="GO:0005886">
    <property type="term" value="C:plasma membrane"/>
    <property type="evidence" value="ECO:0007669"/>
    <property type="project" value="TreeGrafter"/>
</dbReference>
<organism evidence="3 4">
    <name type="scientific">Suillus luteus UH-Slu-Lm8-n1</name>
    <dbReference type="NCBI Taxonomy" id="930992"/>
    <lineage>
        <taxon>Eukaryota</taxon>
        <taxon>Fungi</taxon>
        <taxon>Dikarya</taxon>
        <taxon>Basidiomycota</taxon>
        <taxon>Agaricomycotina</taxon>
        <taxon>Agaricomycetes</taxon>
        <taxon>Agaricomycetidae</taxon>
        <taxon>Boletales</taxon>
        <taxon>Suillineae</taxon>
        <taxon>Suillaceae</taxon>
        <taxon>Suillus</taxon>
    </lineage>
</organism>